<gene>
    <name evidence="1" type="ORF">FPZ12_021025</name>
</gene>
<comment type="caution">
    <text evidence="1">The sequence shown here is derived from an EMBL/GenBank/DDBJ whole genome shotgun (WGS) entry which is preliminary data.</text>
</comment>
<proteinExistence type="predicted"/>
<reference evidence="1" key="1">
    <citation type="submission" date="2019-09" db="EMBL/GenBank/DDBJ databases">
        <authorList>
            <person name="Teo W.F.A."/>
            <person name="Duangmal K."/>
        </authorList>
    </citation>
    <scope>NUCLEOTIDE SEQUENCE [LARGE SCALE GENOMIC DNA]</scope>
    <source>
        <strain evidence="1">K81G1</strain>
    </source>
</reference>
<name>A0A5N0UZ25_9PSEU</name>
<sequence length="138" mass="14550">MDRRESIYIEGFSHENPIPAGCRLGGLLFTGVIHGGENGADPASFPAEFADECERMFTSVGAVLTAAGGSLDDVAKFDIQLGESADRAVLNEQWCALFPDPARRPARQVSTGTNRPHIRIQCAVVAVVGDAAEGGIHG</sequence>
<dbReference type="CDD" id="cd00448">
    <property type="entry name" value="YjgF_YER057c_UK114_family"/>
    <property type="match status" value="1"/>
</dbReference>
<organism evidence="1 2">
    <name type="scientific">Amycolatopsis acidicola</name>
    <dbReference type="NCBI Taxonomy" id="2596893"/>
    <lineage>
        <taxon>Bacteria</taxon>
        <taxon>Bacillati</taxon>
        <taxon>Actinomycetota</taxon>
        <taxon>Actinomycetes</taxon>
        <taxon>Pseudonocardiales</taxon>
        <taxon>Pseudonocardiaceae</taxon>
        <taxon>Amycolatopsis</taxon>
    </lineage>
</organism>
<dbReference type="EMBL" id="VMNW02000031">
    <property type="protein sequence ID" value="KAA9159036.1"/>
    <property type="molecule type" value="Genomic_DNA"/>
</dbReference>
<protein>
    <submittedName>
        <fullName evidence="1">RidA family protein</fullName>
    </submittedName>
</protein>
<accession>A0A5N0UZ25</accession>
<dbReference type="Gene3D" id="3.30.1330.40">
    <property type="entry name" value="RutC-like"/>
    <property type="match status" value="1"/>
</dbReference>
<dbReference type="SUPFAM" id="SSF55298">
    <property type="entry name" value="YjgF-like"/>
    <property type="match status" value="1"/>
</dbReference>
<dbReference type="AlphaFoldDB" id="A0A5N0UZ25"/>
<keyword evidence="2" id="KW-1185">Reference proteome</keyword>
<dbReference type="OrthoDB" id="9815126at2"/>
<dbReference type="RefSeq" id="WP_144756372.1">
    <property type="nucleotide sequence ID" value="NZ_VMNW02000031.1"/>
</dbReference>
<evidence type="ECO:0000313" key="1">
    <source>
        <dbReference type="EMBL" id="KAA9159036.1"/>
    </source>
</evidence>
<evidence type="ECO:0000313" key="2">
    <source>
        <dbReference type="Proteomes" id="UP000319769"/>
    </source>
</evidence>
<dbReference type="InterPro" id="IPR035959">
    <property type="entry name" value="RutC-like_sf"/>
</dbReference>
<dbReference type="Proteomes" id="UP000319769">
    <property type="component" value="Unassembled WGS sequence"/>
</dbReference>